<feature type="domain" description="Major facilitator superfamily (MFS) profile" evidence="6">
    <location>
        <begin position="16"/>
        <end position="451"/>
    </location>
</feature>
<dbReference type="OrthoDB" id="419734at2759"/>
<evidence type="ECO:0000256" key="5">
    <source>
        <dbReference type="SAM" id="Phobius"/>
    </source>
</evidence>
<feature type="transmembrane region" description="Helical" evidence="5">
    <location>
        <begin position="12"/>
        <end position="30"/>
    </location>
</feature>
<dbReference type="PANTHER" id="PTHR23507">
    <property type="entry name" value="ZGC:174356"/>
    <property type="match status" value="1"/>
</dbReference>
<evidence type="ECO:0000259" key="6">
    <source>
        <dbReference type="PROSITE" id="PS50850"/>
    </source>
</evidence>
<feature type="transmembrane region" description="Helical" evidence="5">
    <location>
        <begin position="262"/>
        <end position="286"/>
    </location>
</feature>
<evidence type="ECO:0000256" key="4">
    <source>
        <dbReference type="ARBA" id="ARBA00023136"/>
    </source>
</evidence>
<keyword evidence="3 5" id="KW-1133">Transmembrane helix</keyword>
<keyword evidence="4 5" id="KW-0472">Membrane</keyword>
<proteinExistence type="predicted"/>
<name>A0A8B7Z3H6_ACAPL</name>
<dbReference type="Pfam" id="PF07690">
    <property type="entry name" value="MFS_1"/>
    <property type="match status" value="1"/>
</dbReference>
<comment type="subcellular location">
    <subcellularLocation>
        <location evidence="1">Membrane</location>
        <topology evidence="1">Multi-pass membrane protein</topology>
    </subcellularLocation>
</comment>
<evidence type="ECO:0000313" key="8">
    <source>
        <dbReference type="RefSeq" id="XP_022097916.1"/>
    </source>
</evidence>
<feature type="transmembrane region" description="Helical" evidence="5">
    <location>
        <begin position="166"/>
        <end position="187"/>
    </location>
</feature>
<evidence type="ECO:0000256" key="1">
    <source>
        <dbReference type="ARBA" id="ARBA00004141"/>
    </source>
</evidence>
<protein>
    <submittedName>
        <fullName evidence="8">Proton-coupled folate transporter-like</fullName>
    </submittedName>
</protein>
<dbReference type="Proteomes" id="UP000694845">
    <property type="component" value="Unplaced"/>
</dbReference>
<dbReference type="Gene3D" id="1.20.1250.20">
    <property type="entry name" value="MFS general substrate transporter like domains"/>
    <property type="match status" value="1"/>
</dbReference>
<feature type="transmembrane region" description="Helical" evidence="5">
    <location>
        <begin position="127"/>
        <end position="154"/>
    </location>
</feature>
<gene>
    <name evidence="8" type="primary">LOC110983181</name>
</gene>
<dbReference type="AlphaFoldDB" id="A0A8B7Z3H6"/>
<dbReference type="RefSeq" id="XP_022097916.1">
    <property type="nucleotide sequence ID" value="XM_022242224.1"/>
</dbReference>
<organism evidence="7 8">
    <name type="scientific">Acanthaster planci</name>
    <name type="common">Crown-of-thorns starfish</name>
    <dbReference type="NCBI Taxonomy" id="133434"/>
    <lineage>
        <taxon>Eukaryota</taxon>
        <taxon>Metazoa</taxon>
        <taxon>Echinodermata</taxon>
        <taxon>Eleutherozoa</taxon>
        <taxon>Asterozoa</taxon>
        <taxon>Asteroidea</taxon>
        <taxon>Valvatacea</taxon>
        <taxon>Valvatida</taxon>
        <taxon>Acanthasteridae</taxon>
        <taxon>Acanthaster</taxon>
    </lineage>
</organism>
<feature type="transmembrane region" description="Helical" evidence="5">
    <location>
        <begin position="340"/>
        <end position="362"/>
    </location>
</feature>
<keyword evidence="7" id="KW-1185">Reference proteome</keyword>
<feature type="transmembrane region" description="Helical" evidence="5">
    <location>
        <begin position="426"/>
        <end position="445"/>
    </location>
</feature>
<evidence type="ECO:0000313" key="7">
    <source>
        <dbReference type="Proteomes" id="UP000694845"/>
    </source>
</evidence>
<feature type="transmembrane region" description="Helical" evidence="5">
    <location>
        <begin position="66"/>
        <end position="88"/>
    </location>
</feature>
<reference evidence="8" key="1">
    <citation type="submission" date="2025-08" db="UniProtKB">
        <authorList>
            <consortium name="RefSeq"/>
        </authorList>
    </citation>
    <scope>IDENTIFICATION</scope>
</reference>
<accession>A0A8B7Z3H6</accession>
<dbReference type="InterPro" id="IPR036259">
    <property type="entry name" value="MFS_trans_sf"/>
</dbReference>
<dbReference type="InterPro" id="IPR011701">
    <property type="entry name" value="MFS"/>
</dbReference>
<dbReference type="GO" id="GO:0016020">
    <property type="term" value="C:membrane"/>
    <property type="evidence" value="ECO:0007669"/>
    <property type="project" value="UniProtKB-SubCell"/>
</dbReference>
<dbReference type="GO" id="GO:0022857">
    <property type="term" value="F:transmembrane transporter activity"/>
    <property type="evidence" value="ECO:0007669"/>
    <property type="project" value="InterPro"/>
</dbReference>
<feature type="transmembrane region" description="Helical" evidence="5">
    <location>
        <begin position="100"/>
        <end position="121"/>
    </location>
</feature>
<feature type="transmembrane region" description="Helical" evidence="5">
    <location>
        <begin position="193"/>
        <end position="212"/>
    </location>
</feature>
<evidence type="ECO:0000256" key="2">
    <source>
        <dbReference type="ARBA" id="ARBA00022692"/>
    </source>
</evidence>
<dbReference type="GeneID" id="110983181"/>
<dbReference type="PANTHER" id="PTHR23507:SF1">
    <property type="entry name" value="FI18259P1-RELATED"/>
    <property type="match status" value="1"/>
</dbReference>
<evidence type="ECO:0000256" key="3">
    <source>
        <dbReference type="ARBA" id="ARBA00022989"/>
    </source>
</evidence>
<dbReference type="InterPro" id="IPR020846">
    <property type="entry name" value="MFS_dom"/>
</dbReference>
<keyword evidence="2 5" id="KW-0812">Transmembrane</keyword>
<sequence length="458" mass="48668">MAHLDGFLHRHVTKVALFLYTFGIVMQWPVTQNLILDKSCQGLHGREVCDSLTTHPEIEEEIQDAAAFWVMTMPSITGTIMAFSSLFLGSVSDRLGRGTVLMLTCLGGIAMSLCLILQTTLTGLRPTLLLVSSAAMGLSGGMGTFLVTLFNYITDSTPANERTSQLSVVQPFAGLGTIFGMLLSGVVSKHLGFGVVYVIFLGTQVTVLVLAATCMQDSAGVPPEDPAAPSSRLGLIAGMMRSLTAGVKTCLKPRPATKRKHILFLVLFGVISMIGVGADMGLTVMYTRRAPFHWEQTVFGYFTAAKNIGQILGMALGTKILLKLVGTGGSSRDDLTLMQIGYLALTVGSLVMSAATSSYHLILVPMMNSLSGPAQAASGSLSSKLVHPTEKGAFSSFSSFLNNLAMPAGTVIFTTVYSWTSASTPGLAFLIQAVMYTIPMVLIAFMKVDMSKTAKDDA</sequence>
<dbReference type="PROSITE" id="PS50850">
    <property type="entry name" value="MFS"/>
    <property type="match status" value="1"/>
</dbReference>
<dbReference type="SUPFAM" id="SSF103473">
    <property type="entry name" value="MFS general substrate transporter"/>
    <property type="match status" value="1"/>
</dbReference>
<dbReference type="OMA" id="CTFEPIL"/>
<dbReference type="KEGG" id="aplc:110983181"/>